<dbReference type="Proteomes" id="UP000595917">
    <property type="component" value="Chromosome"/>
</dbReference>
<gene>
    <name evidence="1" type="ORF">JFL75_04255</name>
</gene>
<evidence type="ECO:0000313" key="2">
    <source>
        <dbReference type="Proteomes" id="UP000595917"/>
    </source>
</evidence>
<proteinExistence type="predicted"/>
<keyword evidence="2" id="KW-1185">Reference proteome</keyword>
<dbReference type="RefSeq" id="WP_215627443.1">
    <property type="nucleotide sequence ID" value="NZ_CP067089.2"/>
</dbReference>
<dbReference type="KEGG" id="bhc:JFL75_04255"/>
<dbReference type="AlphaFoldDB" id="A0A7T7XPH5"/>
<accession>A0A7T7XPH5</accession>
<reference evidence="1" key="1">
    <citation type="submission" date="2021-01" db="EMBL/GenBank/DDBJ databases">
        <title>Description of Breznakiella homolactica.</title>
        <authorList>
            <person name="Song Y."/>
            <person name="Brune A."/>
        </authorList>
    </citation>
    <scope>NUCLEOTIDE SEQUENCE</scope>
    <source>
        <strain evidence="1">RmG30</strain>
    </source>
</reference>
<evidence type="ECO:0008006" key="3">
    <source>
        <dbReference type="Google" id="ProtNLM"/>
    </source>
</evidence>
<dbReference type="EMBL" id="CP067089">
    <property type="protein sequence ID" value="QQO10139.1"/>
    <property type="molecule type" value="Genomic_DNA"/>
</dbReference>
<evidence type="ECO:0000313" key="1">
    <source>
        <dbReference type="EMBL" id="QQO10139.1"/>
    </source>
</evidence>
<sequence length="154" mass="17873">MEFLIKADLKTGRMAAFDRDIPISCMVRNELNHERKSHELVYSIPDKHPIQPRPFPPGKWRITEPRERTDPYLAPFYIPSDAYQMLPVWEVENGLYKAPTDSFTRDCAYGLHYSTSRSTQGCIKILDREHLLFLADTISDLLRAGNEIYIEVNS</sequence>
<protein>
    <recommendedName>
        <fullName evidence="3">YkuD domain-containing protein</fullName>
    </recommendedName>
</protein>
<name>A0A7T7XPH5_9SPIR</name>
<organism evidence="1 2">
    <name type="scientific">Breznakiella homolactica</name>
    <dbReference type="NCBI Taxonomy" id="2798577"/>
    <lineage>
        <taxon>Bacteria</taxon>
        <taxon>Pseudomonadati</taxon>
        <taxon>Spirochaetota</taxon>
        <taxon>Spirochaetia</taxon>
        <taxon>Spirochaetales</taxon>
        <taxon>Breznakiellaceae</taxon>
        <taxon>Breznakiella</taxon>
    </lineage>
</organism>